<dbReference type="AlphaFoldDB" id="U4KN29"/>
<evidence type="ECO:0000313" key="2">
    <source>
        <dbReference type="EMBL" id="CCV65640.1"/>
    </source>
</evidence>
<keyword evidence="1" id="KW-0812">Transmembrane</keyword>
<dbReference type="EMBL" id="FO681348">
    <property type="protein sequence ID" value="CCV65640.1"/>
    <property type="molecule type" value="Genomic_DNA"/>
</dbReference>
<protein>
    <submittedName>
        <fullName evidence="2">Probable galanin protein</fullName>
    </submittedName>
</protein>
<keyword evidence="1" id="KW-0472">Membrane</keyword>
<dbReference type="RefSeq" id="WP_030004500.1">
    <property type="nucleotide sequence ID" value="NC_022549.1"/>
</dbReference>
<name>U4KN29_9MOLU</name>
<dbReference type="InterPro" id="IPR021484">
    <property type="entry name" value="DUF3137"/>
</dbReference>
<dbReference type="STRING" id="61635.BN85306190"/>
<dbReference type="Pfam" id="PF11335">
    <property type="entry name" value="DUF3137"/>
    <property type="match status" value="1"/>
</dbReference>
<dbReference type="Proteomes" id="UP000032737">
    <property type="component" value="Chromosome"/>
</dbReference>
<dbReference type="OrthoDB" id="9790947at2"/>
<evidence type="ECO:0000313" key="3">
    <source>
        <dbReference type="Proteomes" id="UP000032737"/>
    </source>
</evidence>
<evidence type="ECO:0000256" key="1">
    <source>
        <dbReference type="SAM" id="Phobius"/>
    </source>
</evidence>
<accession>U4KN29</accession>
<proteinExistence type="predicted"/>
<keyword evidence="1" id="KW-1133">Transmembrane helix</keyword>
<reference evidence="2 3" key="1">
    <citation type="journal article" date="2013" name="J. Mol. Microbiol. Biotechnol.">
        <title>Analysis of the Complete Genomes of Acholeplasma brassicae , A. palmae and A. laidlawii and Their Comparison to the Obligate Parasites from ' Candidatus Phytoplasma'.</title>
        <authorList>
            <person name="Kube M."/>
            <person name="Siewert C."/>
            <person name="Migdoll A.M."/>
            <person name="Duduk B."/>
            <person name="Holz S."/>
            <person name="Rabus R."/>
            <person name="Seemuller E."/>
            <person name="Mitrovic J."/>
            <person name="Muller I."/>
            <person name="Buttner C."/>
            <person name="Reinhardt R."/>
        </authorList>
    </citation>
    <scope>NUCLEOTIDE SEQUENCE [LARGE SCALE GENOMIC DNA]</scope>
    <source>
        <strain evidence="3">0502</strain>
    </source>
</reference>
<dbReference type="HOGENOM" id="CLU_064247_0_0_14"/>
<dbReference type="KEGG" id="abra:BN85306190"/>
<feature type="transmembrane region" description="Helical" evidence="1">
    <location>
        <begin position="24"/>
        <end position="42"/>
    </location>
</feature>
<sequence length="278" mass="32787">MSLDKVLQENEIKRQAMYQEYQKNIKLGLLLMIVLVGFYFLFKAASIASNYRKNFKDVVISDLVKDKYPDGTYNHNDRIDQRYIDSLNFYQRPDRHKGEDLITGSFNGVSFKASDVHMEERVETRDAKGNRQVSYQTIFKGRWYHFEFERRFEHVLQVKEGRFSGAASRNLKKYETESILFNKKFKIFSSDQEYVFYQLTPVLIEKILEFEKMHRGSIQMMYHQNCLDIAVNDSSDSFEIKLKTPLTKENIGHILGDIDMPGAIINEFNLDSEKFTKK</sequence>
<organism evidence="2 3">
    <name type="scientific">Acholeplasma brassicae</name>
    <dbReference type="NCBI Taxonomy" id="61635"/>
    <lineage>
        <taxon>Bacteria</taxon>
        <taxon>Bacillati</taxon>
        <taxon>Mycoplasmatota</taxon>
        <taxon>Mollicutes</taxon>
        <taxon>Acholeplasmatales</taxon>
        <taxon>Acholeplasmataceae</taxon>
        <taxon>Acholeplasma</taxon>
    </lineage>
</organism>
<gene>
    <name evidence="2" type="ORF">BN85306190</name>
</gene>
<keyword evidence="3" id="KW-1185">Reference proteome</keyword>